<keyword evidence="2" id="KW-1185">Reference proteome</keyword>
<reference evidence="1 2" key="1">
    <citation type="submission" date="2017-05" db="EMBL/GenBank/DDBJ databases">
        <authorList>
            <person name="Varghese N."/>
            <person name="Submissions S."/>
        </authorList>
    </citation>
    <scope>NUCLEOTIDE SEQUENCE [LARGE SCALE GENOMIC DNA]</scope>
    <source>
        <strain evidence="1 2">DSM 19036</strain>
    </source>
</reference>
<accession>A0A521DV14</accession>
<organism evidence="1 2">
    <name type="scientific">Pedobacter westerhofensis</name>
    <dbReference type="NCBI Taxonomy" id="425512"/>
    <lineage>
        <taxon>Bacteria</taxon>
        <taxon>Pseudomonadati</taxon>
        <taxon>Bacteroidota</taxon>
        <taxon>Sphingobacteriia</taxon>
        <taxon>Sphingobacteriales</taxon>
        <taxon>Sphingobacteriaceae</taxon>
        <taxon>Pedobacter</taxon>
    </lineage>
</organism>
<gene>
    <name evidence="1" type="ORF">SAMN06265348_106229</name>
</gene>
<sequence>MPYITLIQKPLILLSGLAWSLSYRNGYCHILVNRSTYECELLLTTIISALSIRPRHQIYHHPLWTYSRIKSHRSDHKWRQCAEDSAPGLSIFFCVIFVRKIINLPGTILLHHASATCFCTTLPHHIFFALRFCNMLLNHACAPRICNMLLHHAFAIRFRTRFCNMLPHYASAPCFCIMLLHYASAPCFCTMLWINPREAC</sequence>
<evidence type="ECO:0000313" key="2">
    <source>
        <dbReference type="Proteomes" id="UP000320300"/>
    </source>
</evidence>
<dbReference type="AlphaFoldDB" id="A0A521DV14"/>
<dbReference type="Proteomes" id="UP000320300">
    <property type="component" value="Unassembled WGS sequence"/>
</dbReference>
<dbReference type="EMBL" id="FXTN01000006">
    <property type="protein sequence ID" value="SMO75569.1"/>
    <property type="molecule type" value="Genomic_DNA"/>
</dbReference>
<evidence type="ECO:0000313" key="1">
    <source>
        <dbReference type="EMBL" id="SMO75569.1"/>
    </source>
</evidence>
<protein>
    <submittedName>
        <fullName evidence="1">Uncharacterized protein</fullName>
    </submittedName>
</protein>
<name>A0A521DV14_9SPHI</name>
<proteinExistence type="predicted"/>